<evidence type="ECO:0000256" key="1">
    <source>
        <dbReference type="ARBA" id="ARBA00004007"/>
    </source>
</evidence>
<comment type="subcellular location">
    <subcellularLocation>
        <location evidence="2">Mitochondrion inner membrane</location>
        <topology evidence="2">Single-pass membrane protein</topology>
        <orientation evidence="2">Intermembrane side</orientation>
    </subcellularLocation>
</comment>
<keyword evidence="5 6" id="KW-0472">Membrane</keyword>
<dbReference type="EMBL" id="JAYMYS010000007">
    <property type="protein sequence ID" value="KAK7387360.1"/>
    <property type="molecule type" value="Genomic_DNA"/>
</dbReference>
<protein>
    <recommendedName>
        <fullName evidence="9">Cytochrome c oxidase assembly protein COX11, mitochondrial</fullName>
    </recommendedName>
</protein>
<dbReference type="NCBIfam" id="NF003465">
    <property type="entry name" value="PRK05089.1"/>
    <property type="match status" value="1"/>
</dbReference>
<evidence type="ECO:0000256" key="2">
    <source>
        <dbReference type="ARBA" id="ARBA00004243"/>
    </source>
</evidence>
<comment type="caution">
    <text evidence="7">The sequence shown here is derived from an EMBL/GenBank/DDBJ whole genome shotgun (WGS) entry which is preliminary data.</text>
</comment>
<dbReference type="GO" id="GO:0005743">
    <property type="term" value="C:mitochondrial inner membrane"/>
    <property type="evidence" value="ECO:0007669"/>
    <property type="project" value="UniProtKB-SubCell"/>
</dbReference>
<evidence type="ECO:0000313" key="8">
    <source>
        <dbReference type="Proteomes" id="UP001386955"/>
    </source>
</evidence>
<sequence length="284" mass="32639">MIWSRLSRRTHLLSYLRALQTGFLESRCLFIIPEGSSYKFINPNTCFQHNFYHNIWLSKFNQELRSKSFNLCYRSSPLASPNVGKSCSMPGFRHFSSHASKEQKSQKMLLYLTGLVFAMVGCTYAAVPLYRRFCQATGYGGTVTRRETVEEKIARHDSNNTVITREIVVQFNADIADGMPWKFVPTQREVRVKPGESALAFYTAENKSSTPITGVSTYNVTPMKAAVYFNKIQCFCFEEQRLLPGEQIDMPVFFYIDPEFETDPKMNGINNIILSYTFFKVSEE</sequence>
<dbReference type="GO" id="GO:0005507">
    <property type="term" value="F:copper ion binding"/>
    <property type="evidence" value="ECO:0007669"/>
    <property type="project" value="InterPro"/>
</dbReference>
<accession>A0AAN9XB98</accession>
<dbReference type="Proteomes" id="UP001386955">
    <property type="component" value="Unassembled WGS sequence"/>
</dbReference>
<evidence type="ECO:0000313" key="7">
    <source>
        <dbReference type="EMBL" id="KAK7387360.1"/>
    </source>
</evidence>
<evidence type="ECO:0008006" key="9">
    <source>
        <dbReference type="Google" id="ProtNLM"/>
    </source>
</evidence>
<dbReference type="PANTHER" id="PTHR21320:SF3">
    <property type="entry name" value="CYTOCHROME C OXIDASE ASSEMBLY PROTEIN COX11, MITOCHONDRIAL-RELATED"/>
    <property type="match status" value="1"/>
</dbReference>
<dbReference type="Gene3D" id="2.60.370.10">
    <property type="entry name" value="Ctag/Cox11"/>
    <property type="match status" value="1"/>
</dbReference>
<dbReference type="AlphaFoldDB" id="A0AAN9XB98"/>
<keyword evidence="3 6" id="KW-0812">Transmembrane</keyword>
<dbReference type="SUPFAM" id="SSF110111">
    <property type="entry name" value="Ctag/Cox11"/>
    <property type="match status" value="1"/>
</dbReference>
<name>A0AAN9XB98_PSOTE</name>
<gene>
    <name evidence="7" type="ORF">VNO78_28102</name>
</gene>
<dbReference type="HAMAP" id="MF_00155">
    <property type="entry name" value="CtaG"/>
    <property type="match status" value="1"/>
</dbReference>
<evidence type="ECO:0000256" key="6">
    <source>
        <dbReference type="SAM" id="Phobius"/>
    </source>
</evidence>
<organism evidence="7 8">
    <name type="scientific">Psophocarpus tetragonolobus</name>
    <name type="common">Winged bean</name>
    <name type="synonym">Dolichos tetragonolobus</name>
    <dbReference type="NCBI Taxonomy" id="3891"/>
    <lineage>
        <taxon>Eukaryota</taxon>
        <taxon>Viridiplantae</taxon>
        <taxon>Streptophyta</taxon>
        <taxon>Embryophyta</taxon>
        <taxon>Tracheophyta</taxon>
        <taxon>Spermatophyta</taxon>
        <taxon>Magnoliopsida</taxon>
        <taxon>eudicotyledons</taxon>
        <taxon>Gunneridae</taxon>
        <taxon>Pentapetalae</taxon>
        <taxon>rosids</taxon>
        <taxon>fabids</taxon>
        <taxon>Fabales</taxon>
        <taxon>Fabaceae</taxon>
        <taxon>Papilionoideae</taxon>
        <taxon>50 kb inversion clade</taxon>
        <taxon>NPAAA clade</taxon>
        <taxon>indigoferoid/millettioid clade</taxon>
        <taxon>Phaseoleae</taxon>
        <taxon>Psophocarpus</taxon>
    </lineage>
</organism>
<dbReference type="InterPro" id="IPR007533">
    <property type="entry name" value="Cyt_c_oxidase_assmbl_CtaG"/>
</dbReference>
<keyword evidence="4 6" id="KW-1133">Transmembrane helix</keyword>
<reference evidence="7 8" key="1">
    <citation type="submission" date="2024-01" db="EMBL/GenBank/DDBJ databases">
        <title>The genomes of 5 underutilized Papilionoideae crops provide insights into root nodulation and disease resistanc.</title>
        <authorList>
            <person name="Jiang F."/>
        </authorList>
    </citation>
    <scope>NUCLEOTIDE SEQUENCE [LARGE SCALE GENOMIC DNA]</scope>
    <source>
        <strain evidence="7">DUOXIRENSHENG_FW03</strain>
        <tissue evidence="7">Leaves</tissue>
    </source>
</reference>
<evidence type="ECO:0000256" key="3">
    <source>
        <dbReference type="ARBA" id="ARBA00022692"/>
    </source>
</evidence>
<feature type="transmembrane region" description="Helical" evidence="6">
    <location>
        <begin position="108"/>
        <end position="127"/>
    </location>
</feature>
<dbReference type="PANTHER" id="PTHR21320">
    <property type="entry name" value="CYTOCHROME C OXIDASE ASSEMBLY PROTEIN COX11-RELATED"/>
    <property type="match status" value="1"/>
</dbReference>
<dbReference type="FunFam" id="2.60.370.10:FF:000001">
    <property type="entry name" value="COX11 cytochrome c oxidase assembly homolog"/>
    <property type="match status" value="1"/>
</dbReference>
<keyword evidence="8" id="KW-1185">Reference proteome</keyword>
<proteinExistence type="inferred from homology"/>
<comment type="function">
    <text evidence="1">Exerts its effect at some terminal stage of cytochrome c oxidase synthesis, probably by being involved in the insertion of the copper B into subunit I.</text>
</comment>
<evidence type="ECO:0000256" key="5">
    <source>
        <dbReference type="ARBA" id="ARBA00023136"/>
    </source>
</evidence>
<dbReference type="Pfam" id="PF04442">
    <property type="entry name" value="CtaG_Cox11"/>
    <property type="match status" value="1"/>
</dbReference>
<dbReference type="InterPro" id="IPR023471">
    <property type="entry name" value="CtaG/Cox11_dom_sf"/>
</dbReference>
<evidence type="ECO:0000256" key="4">
    <source>
        <dbReference type="ARBA" id="ARBA00022989"/>
    </source>
</evidence>